<comment type="catalytic activity">
    <reaction evidence="1">
        <text>ATP + protein L-histidine = ADP + protein N-phospho-L-histidine.</text>
        <dbReference type="EC" id="2.7.13.3"/>
    </reaction>
</comment>
<keyword evidence="14" id="KW-1185">Reference proteome</keyword>
<evidence type="ECO:0000256" key="3">
    <source>
        <dbReference type="ARBA" id="ARBA00012438"/>
    </source>
</evidence>
<evidence type="ECO:0000256" key="5">
    <source>
        <dbReference type="ARBA" id="ARBA00022679"/>
    </source>
</evidence>
<dbReference type="InterPro" id="IPR050428">
    <property type="entry name" value="TCS_sensor_his_kinase"/>
</dbReference>
<evidence type="ECO:0000256" key="1">
    <source>
        <dbReference type="ARBA" id="ARBA00000085"/>
    </source>
</evidence>
<dbReference type="CDD" id="cd00082">
    <property type="entry name" value="HisKA"/>
    <property type="match status" value="1"/>
</dbReference>
<keyword evidence="5" id="KW-0808">Transferase</keyword>
<protein>
    <recommendedName>
        <fullName evidence="3">histidine kinase</fullName>
        <ecNumber evidence="3">2.7.13.3</ecNumber>
    </recommendedName>
</protein>
<dbReference type="PANTHER" id="PTHR45436:SF5">
    <property type="entry name" value="SENSOR HISTIDINE KINASE TRCS"/>
    <property type="match status" value="1"/>
</dbReference>
<evidence type="ECO:0000259" key="11">
    <source>
        <dbReference type="PROSITE" id="PS50109"/>
    </source>
</evidence>
<dbReference type="InterPro" id="IPR036890">
    <property type="entry name" value="HATPase_C_sf"/>
</dbReference>
<organism evidence="13 14">
    <name type="scientific">Saccharopolyspora gregorii</name>
    <dbReference type="NCBI Taxonomy" id="33914"/>
    <lineage>
        <taxon>Bacteria</taxon>
        <taxon>Bacillati</taxon>
        <taxon>Actinomycetota</taxon>
        <taxon>Actinomycetes</taxon>
        <taxon>Pseudonocardiales</taxon>
        <taxon>Pseudonocardiaceae</taxon>
        <taxon>Saccharopolyspora</taxon>
    </lineage>
</organism>
<keyword evidence="6 10" id="KW-0812">Transmembrane</keyword>
<dbReference type="PROSITE" id="PS50109">
    <property type="entry name" value="HIS_KIN"/>
    <property type="match status" value="1"/>
</dbReference>
<reference evidence="14" key="1">
    <citation type="journal article" date="2019" name="Int. J. Syst. Evol. Microbiol.">
        <title>The Global Catalogue of Microorganisms (GCM) 10K type strain sequencing project: providing services to taxonomists for standard genome sequencing and annotation.</title>
        <authorList>
            <consortium name="The Broad Institute Genomics Platform"/>
            <consortium name="The Broad Institute Genome Sequencing Center for Infectious Disease"/>
            <person name="Wu L."/>
            <person name="Ma J."/>
        </authorList>
    </citation>
    <scope>NUCLEOTIDE SEQUENCE [LARGE SCALE GENOMIC DNA]</scope>
    <source>
        <strain evidence="14">JCM 9687</strain>
    </source>
</reference>
<dbReference type="Pfam" id="PF02518">
    <property type="entry name" value="HATPase_c"/>
    <property type="match status" value="1"/>
</dbReference>
<sequence length="400" mass="41740">MRVAVKNALAIAGVAALAGVAFALWTHYRAVDLSEALSRQETGSRLRIAAESYYAHRDLPESASLDDASAPAPLVAAVRAGSLATYVDADAADPAVWAGTEVGGHVLTVHDPYTEQARLLAQLDQALVLGVVALLLVSGALAVFIGQRLARRIGAASATALRIADGELAARVGNTIAGAGRDEVTALGGAVDAMAAELRARLEAERRVTADIAHELRTPVTGLVTAAELLPPGRPSELVRDRVSRLRGLIEDVLEVARLETDGEQGARERIGADLLAERAVAAAEKPVRLEVAEPAEVDTDPRRVQRILVNLLRNAHRHGRPPVVLSVRGATLTVADHGPGFPADLLADGPRRFRTGRAERGGGHGLGLTIAVGQARVIGAELRFGTAESGGARADLVLG</sequence>
<dbReference type="SUPFAM" id="SSF47384">
    <property type="entry name" value="Homodimeric domain of signal transducing histidine kinase"/>
    <property type="match status" value="1"/>
</dbReference>
<dbReference type="Gene3D" id="6.10.340.10">
    <property type="match status" value="1"/>
</dbReference>
<dbReference type="CDD" id="cd06225">
    <property type="entry name" value="HAMP"/>
    <property type="match status" value="1"/>
</dbReference>
<evidence type="ECO:0000259" key="12">
    <source>
        <dbReference type="PROSITE" id="PS50885"/>
    </source>
</evidence>
<dbReference type="EMBL" id="BAAAYK010000038">
    <property type="protein sequence ID" value="GAA3362340.1"/>
    <property type="molecule type" value="Genomic_DNA"/>
</dbReference>
<evidence type="ECO:0000256" key="4">
    <source>
        <dbReference type="ARBA" id="ARBA00022553"/>
    </source>
</evidence>
<dbReference type="PANTHER" id="PTHR45436">
    <property type="entry name" value="SENSOR HISTIDINE KINASE YKOH"/>
    <property type="match status" value="1"/>
</dbReference>
<keyword evidence="7 13" id="KW-0418">Kinase</keyword>
<dbReference type="Pfam" id="PF00672">
    <property type="entry name" value="HAMP"/>
    <property type="match status" value="1"/>
</dbReference>
<keyword evidence="4" id="KW-0597">Phosphoprotein</keyword>
<evidence type="ECO:0000313" key="13">
    <source>
        <dbReference type="EMBL" id="GAA3362340.1"/>
    </source>
</evidence>
<dbReference type="SUPFAM" id="SSF55874">
    <property type="entry name" value="ATPase domain of HSP90 chaperone/DNA topoisomerase II/histidine kinase"/>
    <property type="match status" value="1"/>
</dbReference>
<comment type="subcellular location">
    <subcellularLocation>
        <location evidence="2">Cell membrane</location>
    </subcellularLocation>
</comment>
<evidence type="ECO:0000256" key="7">
    <source>
        <dbReference type="ARBA" id="ARBA00022777"/>
    </source>
</evidence>
<accession>A0ABP6RWY3</accession>
<dbReference type="PROSITE" id="PS50885">
    <property type="entry name" value="HAMP"/>
    <property type="match status" value="1"/>
</dbReference>
<dbReference type="RefSeq" id="WP_258342418.1">
    <property type="nucleotide sequence ID" value="NZ_BAAAYK010000038.1"/>
</dbReference>
<evidence type="ECO:0000256" key="9">
    <source>
        <dbReference type="ARBA" id="ARBA00023012"/>
    </source>
</evidence>
<dbReference type="SMART" id="SM00388">
    <property type="entry name" value="HisKA"/>
    <property type="match status" value="1"/>
</dbReference>
<evidence type="ECO:0000256" key="6">
    <source>
        <dbReference type="ARBA" id="ARBA00022692"/>
    </source>
</evidence>
<dbReference type="InterPro" id="IPR003660">
    <property type="entry name" value="HAMP_dom"/>
</dbReference>
<dbReference type="InterPro" id="IPR003661">
    <property type="entry name" value="HisK_dim/P_dom"/>
</dbReference>
<proteinExistence type="predicted"/>
<dbReference type="Gene3D" id="1.10.287.130">
    <property type="match status" value="1"/>
</dbReference>
<dbReference type="EC" id="2.7.13.3" evidence="3"/>
<dbReference type="SMART" id="SM00387">
    <property type="entry name" value="HATPase_c"/>
    <property type="match status" value="1"/>
</dbReference>
<dbReference type="Gene3D" id="3.30.565.10">
    <property type="entry name" value="Histidine kinase-like ATPase, C-terminal domain"/>
    <property type="match status" value="1"/>
</dbReference>
<evidence type="ECO:0000256" key="10">
    <source>
        <dbReference type="SAM" id="Phobius"/>
    </source>
</evidence>
<gene>
    <name evidence="13" type="ORF">GCM10020366_49880</name>
</gene>
<name>A0ABP6RWY3_9PSEU</name>
<dbReference type="InterPro" id="IPR003594">
    <property type="entry name" value="HATPase_dom"/>
</dbReference>
<keyword evidence="8 10" id="KW-1133">Transmembrane helix</keyword>
<dbReference type="GO" id="GO:0016301">
    <property type="term" value="F:kinase activity"/>
    <property type="evidence" value="ECO:0007669"/>
    <property type="project" value="UniProtKB-KW"/>
</dbReference>
<dbReference type="Proteomes" id="UP001500483">
    <property type="component" value="Unassembled WGS sequence"/>
</dbReference>
<feature type="transmembrane region" description="Helical" evidence="10">
    <location>
        <begin position="126"/>
        <end position="145"/>
    </location>
</feature>
<feature type="domain" description="HAMP" evidence="12">
    <location>
        <begin position="147"/>
        <end position="203"/>
    </location>
</feature>
<evidence type="ECO:0000313" key="14">
    <source>
        <dbReference type="Proteomes" id="UP001500483"/>
    </source>
</evidence>
<keyword evidence="9" id="KW-0902">Two-component regulatory system</keyword>
<comment type="caution">
    <text evidence="13">The sequence shown here is derived from an EMBL/GenBank/DDBJ whole genome shotgun (WGS) entry which is preliminary data.</text>
</comment>
<dbReference type="InterPro" id="IPR036097">
    <property type="entry name" value="HisK_dim/P_sf"/>
</dbReference>
<dbReference type="InterPro" id="IPR005467">
    <property type="entry name" value="His_kinase_dom"/>
</dbReference>
<evidence type="ECO:0000256" key="2">
    <source>
        <dbReference type="ARBA" id="ARBA00004236"/>
    </source>
</evidence>
<feature type="domain" description="Histidine kinase" evidence="11">
    <location>
        <begin position="211"/>
        <end position="400"/>
    </location>
</feature>
<evidence type="ECO:0000256" key="8">
    <source>
        <dbReference type="ARBA" id="ARBA00022989"/>
    </source>
</evidence>
<dbReference type="Pfam" id="PF00512">
    <property type="entry name" value="HisKA"/>
    <property type="match status" value="1"/>
</dbReference>
<keyword evidence="10" id="KW-0472">Membrane</keyword>
<dbReference type="SMART" id="SM00304">
    <property type="entry name" value="HAMP"/>
    <property type="match status" value="1"/>
</dbReference>